<dbReference type="AlphaFoldDB" id="A0A0W4ZQM9"/>
<dbReference type="InterPro" id="IPR011990">
    <property type="entry name" value="TPR-like_helical_dom_sf"/>
</dbReference>
<dbReference type="SUPFAM" id="SSF81901">
    <property type="entry name" value="HCP-like"/>
    <property type="match status" value="1"/>
</dbReference>
<dbReference type="InterPro" id="IPR006597">
    <property type="entry name" value="Sel1-like"/>
</dbReference>
<dbReference type="EMBL" id="LFVZ01000002">
    <property type="protein sequence ID" value="KTW30683.1"/>
    <property type="molecule type" value="Genomic_DNA"/>
</dbReference>
<evidence type="ECO:0008006" key="5">
    <source>
        <dbReference type="Google" id="ProtNLM"/>
    </source>
</evidence>
<keyword evidence="1" id="KW-0677">Repeat</keyword>
<name>A0A0W4ZQM9_PNEC8</name>
<keyword evidence="4" id="KW-1185">Reference proteome</keyword>
<proteinExistence type="predicted"/>
<dbReference type="Pfam" id="PF08238">
    <property type="entry name" value="Sel1"/>
    <property type="match status" value="7"/>
</dbReference>
<dbReference type="VEuPathDB" id="FungiDB:T552_00396"/>
<dbReference type="SMART" id="SM00671">
    <property type="entry name" value="SEL1"/>
    <property type="match status" value="7"/>
</dbReference>
<evidence type="ECO:0000256" key="2">
    <source>
        <dbReference type="SAM" id="MobiDB-lite"/>
    </source>
</evidence>
<protein>
    <recommendedName>
        <fullName evidence="5">HCP-like protein</fullName>
    </recommendedName>
</protein>
<reference evidence="4" key="1">
    <citation type="journal article" date="2016" name="Nat. Commun.">
        <title>Genome analysis of three Pneumocystis species reveals adaptation mechanisms to life exclusively in mammalian hosts.</title>
        <authorList>
            <person name="Ma L."/>
            <person name="Chen Z."/>
            <person name="Huang D.W."/>
            <person name="Kutty G."/>
            <person name="Ishihara M."/>
            <person name="Wang H."/>
            <person name="Abouelleil A."/>
            <person name="Bishop L."/>
            <person name="Davey E."/>
            <person name="Deng R."/>
            <person name="Deng X."/>
            <person name="Fan L."/>
            <person name="Fantoni G."/>
            <person name="Fitzgerald M."/>
            <person name="Gogineni E."/>
            <person name="Goldberg J.M."/>
            <person name="Handley G."/>
            <person name="Hu X."/>
            <person name="Huber C."/>
            <person name="Jiao X."/>
            <person name="Jones K."/>
            <person name="Levin J.Z."/>
            <person name="Liu Y."/>
            <person name="Macdonald P."/>
            <person name="Melnikov A."/>
            <person name="Raley C."/>
            <person name="Sassi M."/>
            <person name="Sherman B.T."/>
            <person name="Song X."/>
            <person name="Sykes S."/>
            <person name="Tran B."/>
            <person name="Walsh L."/>
            <person name="Xia Y."/>
            <person name="Yang J."/>
            <person name="Young S."/>
            <person name="Zeng Q."/>
            <person name="Zheng X."/>
            <person name="Stephens R."/>
            <person name="Nusbaum C."/>
            <person name="Birren B.W."/>
            <person name="Azadi P."/>
            <person name="Lempicki R.A."/>
            <person name="Cuomo C.A."/>
            <person name="Kovacs J.A."/>
        </authorList>
    </citation>
    <scope>NUCLEOTIDE SEQUENCE [LARGE SCALE GENOMIC DNA]</scope>
    <source>
        <strain evidence="4">B80</strain>
    </source>
</reference>
<dbReference type="PANTHER" id="PTHR46430:SF3">
    <property type="entry name" value="ACTIVATOR OF C KINASE PROTEIN 1"/>
    <property type="match status" value="1"/>
</dbReference>
<comment type="caution">
    <text evidence="3">The sequence shown here is derived from an EMBL/GenBank/DDBJ whole genome shotgun (WGS) entry which is preliminary data.</text>
</comment>
<dbReference type="GeneID" id="28935213"/>
<evidence type="ECO:0000313" key="4">
    <source>
        <dbReference type="Proteomes" id="UP000054454"/>
    </source>
</evidence>
<organism evidence="3 4">
    <name type="scientific">Pneumocystis carinii (strain B80)</name>
    <name type="common">Rat pneumocystis pneumonia agent</name>
    <name type="synonym">Pneumocystis carinii f. sp. carinii</name>
    <dbReference type="NCBI Taxonomy" id="1408658"/>
    <lineage>
        <taxon>Eukaryota</taxon>
        <taxon>Fungi</taxon>
        <taxon>Dikarya</taxon>
        <taxon>Ascomycota</taxon>
        <taxon>Taphrinomycotina</taxon>
        <taxon>Pneumocystomycetes</taxon>
        <taxon>Pneumocystaceae</taxon>
        <taxon>Pneumocystis</taxon>
    </lineage>
</organism>
<evidence type="ECO:0000256" key="1">
    <source>
        <dbReference type="ARBA" id="ARBA00022737"/>
    </source>
</evidence>
<dbReference type="Proteomes" id="UP000054454">
    <property type="component" value="Unassembled WGS sequence"/>
</dbReference>
<gene>
    <name evidence="3" type="ORF">T552_00396</name>
</gene>
<accession>A0A0W4ZQM9</accession>
<dbReference type="Gene3D" id="1.25.40.10">
    <property type="entry name" value="Tetratricopeptide repeat domain"/>
    <property type="match status" value="2"/>
</dbReference>
<feature type="region of interest" description="Disordered" evidence="2">
    <location>
        <begin position="346"/>
        <end position="387"/>
    </location>
</feature>
<evidence type="ECO:0000313" key="3">
    <source>
        <dbReference type="EMBL" id="KTW30683.1"/>
    </source>
</evidence>
<dbReference type="PANTHER" id="PTHR46430">
    <property type="entry name" value="PROTEIN SKT5-RELATED"/>
    <property type="match status" value="1"/>
</dbReference>
<dbReference type="OrthoDB" id="272077at2759"/>
<dbReference type="InterPro" id="IPR051726">
    <property type="entry name" value="Chitin_Synth_Reg"/>
</dbReference>
<feature type="compositionally biased region" description="Basic and acidic residues" evidence="2">
    <location>
        <begin position="372"/>
        <end position="382"/>
    </location>
</feature>
<sequence length="932" mass="108541">MYDYQVKRDKYEGYEDNWGKRDEGVYCEEKMFCKNKALNDETYSMRYGKIRKDHSNYVQVVSMPNNGRYLGETQLYYNNYHIKVPEFVEKNGHPVKKIYRNNTINDSLKWDGRYSNSLDFKDLYKRSYSENNKRLWGLSDAHLPYHHFNPRHFDSVEYLNRRPSYTEQITLCGRDVSHHRYPLAEPNDMPWGIPMRSRNASMPNIGSQFKRQNNLSYKYGPQNSIKPFHYKEKSSSFLIPTGFIKGPIHDIKSLAQETNNDSISLFCDDSLSSGSEDNGIESPRVILSRSINNINKLAPYSVTDNLYISNDIDLIDIDNDKLLYRTDKRSDEMYKNSKKDDMIADDLTIDDQKKQKKRKNSFDGLQNNSTHGSDKENSQKYKEKSKKSFLRSKSFLSRKKSGNDKSVFSNVVNTENSMLYREDNDTNWPLNTVDQKSFKNFDIELDTFQTNDMEALSNVNYNKFKLPLHQEKLEINDLSIDKNYMTYKSNNLDKRKPFDIVDETKKLKQGTMSIFSEYPLSSDTNLFQKTRKNSLDAFQDPSYESKISNQMLNKDTDRKMSFSYLKSLKNHVYSADDPETRLKYAKKLIQVASELSNDTLKDKKFIKKNKEKYLSDAYSIVRELVNSDPPYPEAMFFLANCYGDGTLGLSVDHKQAYILYYSASKYKHPQSIYRTAVCLEIGMGVKKNQERAVQYYQRAASLGNVTAMYKIGIILLNGLLNQLKNPRKAIFWLKKASELADEENPHALHELAILYEKEDNGGVVMRNEEYSFELYMRAAQLMYSPSQVRLGYAYEYGILGCEIDPKKSIAYYLSAAEKENPDAELGLSGWYLTGADGILEQSDKEAYFWARKAAEKGLTKAEYIIGYYFEIGIGVKSNRTEAKIWYKRAARKGFIKAIERLRELKKFGYNLKMPDKIYNHWQLAEMLDYTIP</sequence>
<dbReference type="RefSeq" id="XP_018227279.1">
    <property type="nucleotide sequence ID" value="XM_018369011.1"/>
</dbReference>